<organism evidence="2">
    <name type="scientific">Octopus bimaculoides</name>
    <name type="common">California two-spotted octopus</name>
    <dbReference type="NCBI Taxonomy" id="37653"/>
    <lineage>
        <taxon>Eukaryota</taxon>
        <taxon>Metazoa</taxon>
        <taxon>Spiralia</taxon>
        <taxon>Lophotrochozoa</taxon>
        <taxon>Mollusca</taxon>
        <taxon>Cephalopoda</taxon>
        <taxon>Coleoidea</taxon>
        <taxon>Octopodiformes</taxon>
        <taxon>Octopoda</taxon>
        <taxon>Incirrata</taxon>
        <taxon>Octopodidae</taxon>
        <taxon>Octopus</taxon>
    </lineage>
</organism>
<accession>A0A0L8I0A2</accession>
<reference evidence="2" key="1">
    <citation type="submission" date="2015-07" db="EMBL/GenBank/DDBJ databases">
        <title>MeaNS - Measles Nucleotide Surveillance Program.</title>
        <authorList>
            <person name="Tran T."/>
            <person name="Druce J."/>
        </authorList>
    </citation>
    <scope>NUCLEOTIDE SEQUENCE</scope>
    <source>
        <strain evidence="2">UCB-OBI-ISO-001</strain>
        <tissue evidence="2">Gonad</tissue>
    </source>
</reference>
<evidence type="ECO:0000256" key="1">
    <source>
        <dbReference type="SAM" id="MobiDB-lite"/>
    </source>
</evidence>
<sequence>MSKTTDVNYWGYELEVIVHIRLPDLHKIVEELVLPEETRLRIVVAGRPPICFACGVSGYMKCPQKHEEIIETEIQEESTTVAEEEMDEQFTVVKRKKNLESPPKSPKEKKEKQTRKRTRKKRRKLKNQKKGQVKCELRNRCLQPVRKKKHD</sequence>
<evidence type="ECO:0000313" key="2">
    <source>
        <dbReference type="EMBL" id="KOF94938.1"/>
    </source>
</evidence>
<feature type="compositionally biased region" description="Basic residues" evidence="1">
    <location>
        <begin position="112"/>
        <end position="132"/>
    </location>
</feature>
<dbReference type="EMBL" id="KQ416836">
    <property type="protein sequence ID" value="KOF94938.1"/>
    <property type="molecule type" value="Genomic_DNA"/>
</dbReference>
<feature type="region of interest" description="Disordered" evidence="1">
    <location>
        <begin position="92"/>
        <end position="133"/>
    </location>
</feature>
<name>A0A0L8I0A2_OCTBM</name>
<dbReference type="AlphaFoldDB" id="A0A0L8I0A2"/>
<gene>
    <name evidence="2" type="ORF">OCBIM_22039968mg</name>
</gene>
<proteinExistence type="predicted"/>
<protein>
    <submittedName>
        <fullName evidence="2">Uncharacterized protein</fullName>
    </submittedName>
</protein>